<organism evidence="2 3">
    <name type="scientific">Phyllotreta striolata</name>
    <name type="common">Striped flea beetle</name>
    <name type="synonym">Crioceris striolata</name>
    <dbReference type="NCBI Taxonomy" id="444603"/>
    <lineage>
        <taxon>Eukaryota</taxon>
        <taxon>Metazoa</taxon>
        <taxon>Ecdysozoa</taxon>
        <taxon>Arthropoda</taxon>
        <taxon>Hexapoda</taxon>
        <taxon>Insecta</taxon>
        <taxon>Pterygota</taxon>
        <taxon>Neoptera</taxon>
        <taxon>Endopterygota</taxon>
        <taxon>Coleoptera</taxon>
        <taxon>Polyphaga</taxon>
        <taxon>Cucujiformia</taxon>
        <taxon>Chrysomeloidea</taxon>
        <taxon>Chrysomelidae</taxon>
        <taxon>Galerucinae</taxon>
        <taxon>Alticini</taxon>
        <taxon>Phyllotreta</taxon>
    </lineage>
</organism>
<gene>
    <name evidence="2" type="ORF">PHYEVI_LOCUS11208</name>
</gene>
<proteinExistence type="predicted"/>
<name>A0A9N9XTU9_PHYSR</name>
<evidence type="ECO:0000313" key="2">
    <source>
        <dbReference type="EMBL" id="CAG9864962.1"/>
    </source>
</evidence>
<reference evidence="2" key="1">
    <citation type="submission" date="2022-01" db="EMBL/GenBank/DDBJ databases">
        <authorList>
            <person name="King R."/>
        </authorList>
    </citation>
    <scope>NUCLEOTIDE SEQUENCE</scope>
</reference>
<protein>
    <submittedName>
        <fullName evidence="2">Uncharacterized protein</fullName>
    </submittedName>
</protein>
<feature type="region of interest" description="Disordered" evidence="1">
    <location>
        <begin position="36"/>
        <end position="56"/>
    </location>
</feature>
<evidence type="ECO:0000256" key="1">
    <source>
        <dbReference type="SAM" id="MobiDB-lite"/>
    </source>
</evidence>
<keyword evidence="3" id="KW-1185">Reference proteome</keyword>
<evidence type="ECO:0000313" key="3">
    <source>
        <dbReference type="Proteomes" id="UP001153712"/>
    </source>
</evidence>
<sequence length="99" mass="11154">MTRFVCLESTPRIAFVIAQPKRLFGSLPMVLRRRKRDSWGAPAEEQPHPATTTGRQRSSLAFEVFGPCPAVDTVKFRNREVCGSFSFGYTLAYRGTKGR</sequence>
<dbReference type="EMBL" id="OU900102">
    <property type="protein sequence ID" value="CAG9864962.1"/>
    <property type="molecule type" value="Genomic_DNA"/>
</dbReference>
<dbReference type="AlphaFoldDB" id="A0A9N9XTU9"/>
<dbReference type="Proteomes" id="UP001153712">
    <property type="component" value="Chromosome 9"/>
</dbReference>
<accession>A0A9N9XTU9</accession>